<keyword evidence="8 12" id="KW-1133">Transmembrane helix</keyword>
<evidence type="ECO:0000256" key="4">
    <source>
        <dbReference type="ARBA" id="ARBA00022475"/>
    </source>
</evidence>
<evidence type="ECO:0000256" key="11">
    <source>
        <dbReference type="SAM" id="Coils"/>
    </source>
</evidence>
<evidence type="ECO:0000256" key="8">
    <source>
        <dbReference type="ARBA" id="ARBA00022989"/>
    </source>
</evidence>
<dbReference type="GO" id="GO:0000155">
    <property type="term" value="F:phosphorelay sensor kinase activity"/>
    <property type="evidence" value="ECO:0007669"/>
    <property type="project" value="TreeGrafter"/>
</dbReference>
<evidence type="ECO:0000256" key="7">
    <source>
        <dbReference type="ARBA" id="ARBA00022777"/>
    </source>
</evidence>
<name>A0A1Y4T1P5_9FIRM</name>
<feature type="coiled-coil region" evidence="11">
    <location>
        <begin position="93"/>
        <end position="120"/>
    </location>
</feature>
<comment type="caution">
    <text evidence="14">The sequence shown here is derived from an EMBL/GenBank/DDBJ whole genome shotgun (WGS) entry which is preliminary data.</text>
</comment>
<dbReference type="SMART" id="SM00387">
    <property type="entry name" value="HATPase_c"/>
    <property type="match status" value="1"/>
</dbReference>
<dbReference type="PROSITE" id="PS50109">
    <property type="entry name" value="HIS_KIN"/>
    <property type="match status" value="1"/>
</dbReference>
<dbReference type="GO" id="GO:0016036">
    <property type="term" value="P:cellular response to phosphate starvation"/>
    <property type="evidence" value="ECO:0007669"/>
    <property type="project" value="TreeGrafter"/>
</dbReference>
<organism evidence="14 15">
    <name type="scientific">Massilimicrobiota timonensis</name>
    <dbReference type="NCBI Taxonomy" id="1776392"/>
    <lineage>
        <taxon>Bacteria</taxon>
        <taxon>Bacillati</taxon>
        <taxon>Bacillota</taxon>
        <taxon>Erysipelotrichia</taxon>
        <taxon>Erysipelotrichales</taxon>
        <taxon>Erysipelotrichaceae</taxon>
        <taxon>Massilimicrobiota</taxon>
    </lineage>
</organism>
<keyword evidence="15" id="KW-1185">Reference proteome</keyword>
<feature type="domain" description="Histidine kinase" evidence="13">
    <location>
        <begin position="124"/>
        <end position="323"/>
    </location>
</feature>
<evidence type="ECO:0000256" key="2">
    <source>
        <dbReference type="ARBA" id="ARBA00004651"/>
    </source>
</evidence>
<evidence type="ECO:0000256" key="9">
    <source>
        <dbReference type="ARBA" id="ARBA00023012"/>
    </source>
</evidence>
<dbReference type="GO" id="GO:0004721">
    <property type="term" value="F:phosphoprotein phosphatase activity"/>
    <property type="evidence" value="ECO:0007669"/>
    <property type="project" value="TreeGrafter"/>
</dbReference>
<dbReference type="SUPFAM" id="SSF55874">
    <property type="entry name" value="ATPase domain of HSP90 chaperone/DNA topoisomerase II/histidine kinase"/>
    <property type="match status" value="1"/>
</dbReference>
<keyword evidence="7" id="KW-0418">Kinase</keyword>
<dbReference type="RefSeq" id="WP_087357768.1">
    <property type="nucleotide sequence ID" value="NZ_NFLJ01000012.1"/>
</dbReference>
<comment type="subcellular location">
    <subcellularLocation>
        <location evidence="2">Cell membrane</location>
        <topology evidence="2">Multi-pass membrane protein</topology>
    </subcellularLocation>
</comment>
<dbReference type="Pfam" id="PF02518">
    <property type="entry name" value="HATPase_c"/>
    <property type="match status" value="1"/>
</dbReference>
<dbReference type="PANTHER" id="PTHR45453">
    <property type="entry name" value="PHOSPHATE REGULON SENSOR PROTEIN PHOR"/>
    <property type="match status" value="1"/>
</dbReference>
<evidence type="ECO:0000313" key="15">
    <source>
        <dbReference type="Proteomes" id="UP000195305"/>
    </source>
</evidence>
<keyword evidence="5" id="KW-0808">Transferase</keyword>
<protein>
    <recommendedName>
        <fullName evidence="3">histidine kinase</fullName>
        <ecNumber evidence="3">2.7.13.3</ecNumber>
    </recommendedName>
</protein>
<proteinExistence type="predicted"/>
<dbReference type="EC" id="2.7.13.3" evidence="3"/>
<keyword evidence="9" id="KW-0902">Two-component regulatory system</keyword>
<evidence type="ECO:0000256" key="3">
    <source>
        <dbReference type="ARBA" id="ARBA00012438"/>
    </source>
</evidence>
<evidence type="ECO:0000256" key="1">
    <source>
        <dbReference type="ARBA" id="ARBA00000085"/>
    </source>
</evidence>
<evidence type="ECO:0000313" key="14">
    <source>
        <dbReference type="EMBL" id="OUQ34913.1"/>
    </source>
</evidence>
<feature type="transmembrane region" description="Helical" evidence="12">
    <location>
        <begin position="38"/>
        <end position="62"/>
    </location>
</feature>
<dbReference type="PRINTS" id="PR00344">
    <property type="entry name" value="BCTRLSENSOR"/>
</dbReference>
<keyword evidence="4" id="KW-1003">Cell membrane</keyword>
<accession>A0A1Y4T1P5</accession>
<feature type="transmembrane region" description="Helical" evidence="12">
    <location>
        <begin position="12"/>
        <end position="32"/>
    </location>
</feature>
<evidence type="ECO:0000256" key="12">
    <source>
        <dbReference type="SAM" id="Phobius"/>
    </source>
</evidence>
<keyword evidence="11" id="KW-0175">Coiled coil</keyword>
<sequence>MNKLFHYFYDKKAFYILSLSFIVIFYVILYLYDALIDAIIYATILCLVLLFVYFCIDFILYVRRLHNLNANQQLKDYYTLDLPSCSSWIEKEYQLLLYQINDLLKETKELEENNHQEMLEYFTMWVHQIKTPIFALRLLIDSKNASTHDMLLQVLKIEQYVDMALHYMKLGQISSDLHIQYYSLHDILQDVLKKQATFFIHKKLTLQLDDIDLKVLTDEKWLSFVLEQILSNALKYTKTGGIHIYVEDEVLYIEDTGIGIKAEDLPRIFEKGFTGYNGRVDKKASGLGLYLCERILKYLGHPISMESSQGKGTTVKIDFHVQDLQVE</sequence>
<evidence type="ECO:0000256" key="5">
    <source>
        <dbReference type="ARBA" id="ARBA00022679"/>
    </source>
</evidence>
<evidence type="ECO:0000256" key="6">
    <source>
        <dbReference type="ARBA" id="ARBA00022692"/>
    </source>
</evidence>
<reference evidence="14 15" key="1">
    <citation type="journal article" date="2018" name="BMC Genomics">
        <title>Whole genome sequencing and function prediction of 133 gut anaerobes isolated from chicken caecum in pure cultures.</title>
        <authorList>
            <person name="Medvecky M."/>
            <person name="Cejkova D."/>
            <person name="Polansky O."/>
            <person name="Karasova D."/>
            <person name="Kubasova T."/>
            <person name="Cizek A."/>
            <person name="Rychlik I."/>
        </authorList>
    </citation>
    <scope>NUCLEOTIDE SEQUENCE [LARGE SCALE GENOMIC DNA]</scope>
    <source>
        <strain evidence="14 15">An13</strain>
    </source>
</reference>
<dbReference type="InterPro" id="IPR004358">
    <property type="entry name" value="Sig_transdc_His_kin-like_C"/>
</dbReference>
<dbReference type="Proteomes" id="UP000195305">
    <property type="component" value="Unassembled WGS sequence"/>
</dbReference>
<comment type="catalytic activity">
    <reaction evidence="1">
        <text>ATP + protein L-histidine = ADP + protein N-phospho-L-histidine.</text>
        <dbReference type="EC" id="2.7.13.3"/>
    </reaction>
</comment>
<dbReference type="InterPro" id="IPR005467">
    <property type="entry name" value="His_kinase_dom"/>
</dbReference>
<evidence type="ECO:0000259" key="13">
    <source>
        <dbReference type="PROSITE" id="PS50109"/>
    </source>
</evidence>
<dbReference type="GO" id="GO:0005886">
    <property type="term" value="C:plasma membrane"/>
    <property type="evidence" value="ECO:0007669"/>
    <property type="project" value="UniProtKB-SubCell"/>
</dbReference>
<dbReference type="InterPro" id="IPR050351">
    <property type="entry name" value="BphY/WalK/GraS-like"/>
</dbReference>
<evidence type="ECO:0000256" key="10">
    <source>
        <dbReference type="ARBA" id="ARBA00023136"/>
    </source>
</evidence>
<keyword evidence="6 12" id="KW-0812">Transmembrane</keyword>
<dbReference type="InterPro" id="IPR003594">
    <property type="entry name" value="HATPase_dom"/>
</dbReference>
<dbReference type="PANTHER" id="PTHR45453:SF2">
    <property type="entry name" value="HISTIDINE KINASE"/>
    <property type="match status" value="1"/>
</dbReference>
<dbReference type="EMBL" id="NFLJ01000012">
    <property type="protein sequence ID" value="OUQ34913.1"/>
    <property type="molecule type" value="Genomic_DNA"/>
</dbReference>
<dbReference type="AlphaFoldDB" id="A0A1Y4T1P5"/>
<gene>
    <name evidence="14" type="ORF">B5E75_05405</name>
</gene>
<keyword evidence="10 12" id="KW-0472">Membrane</keyword>
<dbReference type="InterPro" id="IPR036890">
    <property type="entry name" value="HATPase_C_sf"/>
</dbReference>
<dbReference type="Gene3D" id="3.30.565.10">
    <property type="entry name" value="Histidine kinase-like ATPase, C-terminal domain"/>
    <property type="match status" value="1"/>
</dbReference>
<dbReference type="OrthoDB" id="9780487at2"/>